<keyword evidence="2" id="KW-1185">Reference proteome</keyword>
<evidence type="ECO:0000313" key="2">
    <source>
        <dbReference type="Proteomes" id="UP001396334"/>
    </source>
</evidence>
<sequence>MLKICREQDKGYNGSTQIILGQNEKIGHFVKQDSCNSKVHIGEPETRESLSTFLGEVKVHIGELVACESQSTFLGGVKVHIREPVARESQSTFLSGVKSEEFWLVARESRSTFPGKSEEFQLAARESRSTFPGGAKSFDLKLVNPYQYFMVEQRVSTCSSRILTNSFNISYGANGFDL</sequence>
<gene>
    <name evidence="1" type="ORF">V6N11_054386</name>
</gene>
<protein>
    <submittedName>
        <fullName evidence="1">Uncharacterized protein</fullName>
    </submittedName>
</protein>
<comment type="caution">
    <text evidence="1">The sequence shown here is derived from an EMBL/GenBank/DDBJ whole genome shotgun (WGS) entry which is preliminary data.</text>
</comment>
<proteinExistence type="predicted"/>
<organism evidence="1 2">
    <name type="scientific">Hibiscus sabdariffa</name>
    <name type="common">roselle</name>
    <dbReference type="NCBI Taxonomy" id="183260"/>
    <lineage>
        <taxon>Eukaryota</taxon>
        <taxon>Viridiplantae</taxon>
        <taxon>Streptophyta</taxon>
        <taxon>Embryophyta</taxon>
        <taxon>Tracheophyta</taxon>
        <taxon>Spermatophyta</taxon>
        <taxon>Magnoliopsida</taxon>
        <taxon>eudicotyledons</taxon>
        <taxon>Gunneridae</taxon>
        <taxon>Pentapetalae</taxon>
        <taxon>rosids</taxon>
        <taxon>malvids</taxon>
        <taxon>Malvales</taxon>
        <taxon>Malvaceae</taxon>
        <taxon>Malvoideae</taxon>
        <taxon>Hibiscus</taxon>
    </lineage>
</organism>
<reference evidence="1 2" key="1">
    <citation type="journal article" date="2024" name="G3 (Bethesda)">
        <title>Genome assembly of Hibiscus sabdariffa L. provides insights into metabolisms of medicinal natural products.</title>
        <authorList>
            <person name="Kim T."/>
        </authorList>
    </citation>
    <scope>NUCLEOTIDE SEQUENCE [LARGE SCALE GENOMIC DNA]</scope>
    <source>
        <strain evidence="1">TK-2024</strain>
        <tissue evidence="1">Old leaves</tissue>
    </source>
</reference>
<dbReference type="Proteomes" id="UP001396334">
    <property type="component" value="Unassembled WGS sequence"/>
</dbReference>
<dbReference type="EMBL" id="JBBPBN010000017">
    <property type="protein sequence ID" value="KAK9019879.1"/>
    <property type="molecule type" value="Genomic_DNA"/>
</dbReference>
<evidence type="ECO:0000313" key="1">
    <source>
        <dbReference type="EMBL" id="KAK9019879.1"/>
    </source>
</evidence>
<accession>A0ABR2S4L0</accession>
<name>A0ABR2S4L0_9ROSI</name>